<dbReference type="Gene3D" id="3.40.50.300">
    <property type="entry name" value="P-loop containing nucleotide triphosphate hydrolases"/>
    <property type="match status" value="1"/>
</dbReference>
<dbReference type="InterPro" id="IPR056125">
    <property type="entry name" value="DUF7708"/>
</dbReference>
<dbReference type="Pfam" id="PF24809">
    <property type="entry name" value="DUF7708"/>
    <property type="match status" value="1"/>
</dbReference>
<dbReference type="InterPro" id="IPR027417">
    <property type="entry name" value="P-loop_NTPase"/>
</dbReference>
<comment type="caution">
    <text evidence="4">The sequence shown here is derived from an EMBL/GenBank/DDBJ whole genome shotgun (WGS) entry which is preliminary data.</text>
</comment>
<feature type="domain" description="NACHT" evidence="3">
    <location>
        <begin position="280"/>
        <end position="414"/>
    </location>
</feature>
<reference evidence="4" key="2">
    <citation type="submission" date="2020-04" db="EMBL/GenBank/DDBJ databases">
        <authorList>
            <person name="Santos R.A.C."/>
            <person name="Steenwyk J.L."/>
            <person name="Rivero-Menendez O."/>
            <person name="Mead M.E."/>
            <person name="Silva L.P."/>
            <person name="Bastos R.W."/>
            <person name="Alastruey-Izquierdo A."/>
            <person name="Goldman G.H."/>
            <person name="Rokas A."/>
        </authorList>
    </citation>
    <scope>NUCLEOTIDE SEQUENCE</scope>
    <source>
        <strain evidence="4">CNM-CM6805</strain>
    </source>
</reference>
<evidence type="ECO:0000313" key="5">
    <source>
        <dbReference type="Proteomes" id="UP000653565"/>
    </source>
</evidence>
<dbReference type="SUPFAM" id="SSF52540">
    <property type="entry name" value="P-loop containing nucleoside triphosphate hydrolases"/>
    <property type="match status" value="1"/>
</dbReference>
<dbReference type="InterPro" id="IPR002110">
    <property type="entry name" value="Ankyrin_rpt"/>
</dbReference>
<evidence type="ECO:0000256" key="2">
    <source>
        <dbReference type="PROSITE-ProRule" id="PRU00023"/>
    </source>
</evidence>
<dbReference type="Pfam" id="PF07883">
    <property type="entry name" value="Cupin_2"/>
    <property type="match status" value="1"/>
</dbReference>
<dbReference type="Pfam" id="PF22939">
    <property type="entry name" value="WHD_GPIID"/>
    <property type="match status" value="1"/>
</dbReference>
<reference evidence="4" key="1">
    <citation type="journal article" date="2020" name="bioRxiv">
        <title>Genomic and phenotypic heterogeneity of clinical isolates of the human pathogens Aspergillus fumigatus, Aspergillus lentulus and Aspergillus fumigatiaffinis.</title>
        <authorList>
            <person name="dos Santos R.A.C."/>
            <person name="Steenwyk J.L."/>
            <person name="Rivero-Menendez O."/>
            <person name="Mead M.E."/>
            <person name="Silva L.P."/>
            <person name="Bastos R.W."/>
            <person name="Alastruey-Izquierdo A."/>
            <person name="Goldman G.H."/>
            <person name="Rokas A."/>
        </authorList>
    </citation>
    <scope>NUCLEOTIDE SEQUENCE</scope>
    <source>
        <strain evidence="4">CNM-CM6805</strain>
    </source>
</reference>
<gene>
    <name evidence="4" type="ORF">CNMCM6805_008352</name>
</gene>
<dbReference type="PROSITE" id="PS50837">
    <property type="entry name" value="NACHT"/>
    <property type="match status" value="1"/>
</dbReference>
<protein>
    <recommendedName>
        <fullName evidence="3">NACHT domain-containing protein</fullName>
    </recommendedName>
</protein>
<dbReference type="InterPro" id="IPR036770">
    <property type="entry name" value="Ankyrin_rpt-contain_sf"/>
</dbReference>
<feature type="repeat" description="ANK" evidence="2">
    <location>
        <begin position="1078"/>
        <end position="1113"/>
    </location>
</feature>
<dbReference type="PANTHER" id="PTHR10039">
    <property type="entry name" value="AMELOGENIN"/>
    <property type="match status" value="1"/>
</dbReference>
<dbReference type="SUPFAM" id="SSF51182">
    <property type="entry name" value="RmlC-like cupins"/>
    <property type="match status" value="1"/>
</dbReference>
<name>A0A8H4H469_9EURO</name>
<dbReference type="InterPro" id="IPR011051">
    <property type="entry name" value="RmlC_Cupin_sf"/>
</dbReference>
<evidence type="ECO:0000259" key="3">
    <source>
        <dbReference type="PROSITE" id="PS50837"/>
    </source>
</evidence>
<dbReference type="PROSITE" id="PS50088">
    <property type="entry name" value="ANK_REPEAT"/>
    <property type="match status" value="1"/>
</dbReference>
<evidence type="ECO:0000256" key="1">
    <source>
        <dbReference type="ARBA" id="ARBA00022737"/>
    </source>
</evidence>
<dbReference type="SUPFAM" id="SSF48403">
    <property type="entry name" value="Ankyrin repeat"/>
    <property type="match status" value="1"/>
</dbReference>
<sequence length="1376" mass="155934">MAAPQPLIQNAFQAAMHEFKTNLNNDKLYTKLLAVTSIDEVYDLTDKLQADQGRKGHLRHLAKIEPFLNRLREYTSAIDTFVQVYPEIMGLIWGPIKLLLQWSSALTQSFDAILNTTADIGLLLPEFQEVVVLFSGNDRIYDVLVLFFKDILDFYQIGLKFFTMPRWKIFFEALWPRKKEHISLVKTHIERHALLMRNEVRLEHIREEHDTRLKSFEHFKNAEKSHRLQQFYAIKADLSPRMYDDKLNWYHSRVCEGTATWLFQDDVVKDWLDVSNGTSKVLWLQGIPGAGKTFLAGAVVDKVYTVGHTAFAFLSHAFSSSTSALGVLHSLLFQVASQEEDLQEVLCHSTNEQIKSNVTVAVDTLKTILDCAGQVFLIVDGLDEIDEVERRVLLKQLLHLSHECHETRIFISSRREEDIAAILEAKSEMIRVDGRNEESIQVFVDYQLKQIFQSRRFPPQIQDEIKRSLAPLASKAKGMFLYAKIVLSSIELIDDVAEICEDLSILPEDLDDAYSRVLVRINKLRPPSARNKARRILAWVGCSPMPLTVQEIEQALTIKPGSLELEKRVFASPNLNRLCGPIIEIVDGYIQFVHFTVKEYLFSPGIDGHISLTHATLDLAICCTTFLSQRHYDVDILGDDDGFTGILLDGSYRLHYFAVNGWYELVKQYLQLTHNKPLPLELVYCLRTLMVKRSNDEFAAERDTFFKPAYLQPIKPEYPDLYYFLVSIAQFHERCSQTWYHVNEGDKWNRFAPLSIIRVSAKIYRELDSKLCPSSYHPPNCHCDSIERNFGKRPFKCGFLNCSFQQHGFESEAQRTKHEKEHTRPWKCSISGCEYENIGFLSRSMRDQHLEKAHKDKTPPRDLSEDTIEQDEVQAIVLDLVREDEVEMVERLLPRVDDLYRFSSLLGKTVGELGSLPMAQMITRVCEEGAKHRAVDQFYHGAIKTGNVKFIDWLINSNQVPEYRDEAASITAAFVKSDSEHMWRLCEQFMAALSRADDMGRRMSDVCFEEPVINATSRVANREKMLLSLWESVGEIKKLKAAKLSYALGVVARTTCSIPLGRALLQYGADVNGQKGKLAVSPLQFAARKSSIENAEFMRFLLSAGADPEHVSRSRKPSDEIGAKEIVRWLGMTWNELVEQTRDCPVILAAILQPNQTAPALISSPLFIRSSNSILSSVGKLNNHLQAIMSTNPGQVSPLAGITRYITTHNPSGQAIIHSEQPVTWGSYEGGALGMGVAYTTSEFPANLNNETDIKTHEQLMQKNTLGLVNPGGTVCRFVDFGPGGEPFMHRTQSLDYGIVLQGEIEMILDSGEKRLLKAGDIAVQRGTKHAWRNPSEVEWSRMVFILQDIQPIVIGGVVLGEDVGGSGEIKPSRGH</sequence>
<organism evidence="4 5">
    <name type="scientific">Aspergillus fumigatiaffinis</name>
    <dbReference type="NCBI Taxonomy" id="340414"/>
    <lineage>
        <taxon>Eukaryota</taxon>
        <taxon>Fungi</taxon>
        <taxon>Dikarya</taxon>
        <taxon>Ascomycota</taxon>
        <taxon>Pezizomycotina</taxon>
        <taxon>Eurotiomycetes</taxon>
        <taxon>Eurotiomycetidae</taxon>
        <taxon>Eurotiales</taxon>
        <taxon>Aspergillaceae</taxon>
        <taxon>Aspergillus</taxon>
        <taxon>Aspergillus subgen. Fumigati</taxon>
    </lineage>
</organism>
<evidence type="ECO:0000313" key="4">
    <source>
        <dbReference type="EMBL" id="KAF4234879.1"/>
    </source>
</evidence>
<keyword evidence="1" id="KW-0677">Repeat</keyword>
<dbReference type="EMBL" id="JAAAPX010000064">
    <property type="protein sequence ID" value="KAF4234879.1"/>
    <property type="molecule type" value="Genomic_DNA"/>
</dbReference>
<dbReference type="InterPro" id="IPR013096">
    <property type="entry name" value="Cupin_2"/>
</dbReference>
<keyword evidence="5" id="KW-1185">Reference proteome</keyword>
<proteinExistence type="predicted"/>
<dbReference type="Gene3D" id="1.25.40.20">
    <property type="entry name" value="Ankyrin repeat-containing domain"/>
    <property type="match status" value="1"/>
</dbReference>
<accession>A0A8H4H469</accession>
<dbReference type="InterPro" id="IPR007111">
    <property type="entry name" value="NACHT_NTPase"/>
</dbReference>
<dbReference type="InterPro" id="IPR014710">
    <property type="entry name" value="RmlC-like_jellyroll"/>
</dbReference>
<dbReference type="InterPro" id="IPR054471">
    <property type="entry name" value="GPIID_WHD"/>
</dbReference>
<dbReference type="PANTHER" id="PTHR10039:SF14">
    <property type="entry name" value="NACHT DOMAIN-CONTAINING PROTEIN"/>
    <property type="match status" value="1"/>
</dbReference>
<dbReference type="InterPro" id="IPR056884">
    <property type="entry name" value="NPHP3-like_N"/>
</dbReference>
<dbReference type="CDD" id="cd02231">
    <property type="entry name" value="cupin_BLL6423-like"/>
    <property type="match status" value="1"/>
</dbReference>
<dbReference type="Pfam" id="PF24883">
    <property type="entry name" value="NPHP3_N"/>
    <property type="match status" value="1"/>
</dbReference>
<keyword evidence="2" id="KW-0040">ANK repeat</keyword>
<dbReference type="Gene3D" id="2.60.120.10">
    <property type="entry name" value="Jelly Rolls"/>
    <property type="match status" value="1"/>
</dbReference>
<dbReference type="Proteomes" id="UP000653565">
    <property type="component" value="Unassembled WGS sequence"/>
</dbReference>